<keyword evidence="2" id="KW-1185">Reference proteome</keyword>
<accession>A0ABX3G8F0</accession>
<dbReference type="Gene3D" id="1.25.10.10">
    <property type="entry name" value="Leucine-rich Repeat Variant"/>
    <property type="match status" value="1"/>
</dbReference>
<evidence type="ECO:0000313" key="2">
    <source>
        <dbReference type="Proteomes" id="UP000187151"/>
    </source>
</evidence>
<name>A0ABX3G8F0_9ACTN</name>
<comment type="caution">
    <text evidence="1">The sequence shown here is derived from an EMBL/GenBank/DDBJ whole genome shotgun (WGS) entry which is preliminary data.</text>
</comment>
<dbReference type="InterPro" id="IPR011989">
    <property type="entry name" value="ARM-like"/>
</dbReference>
<gene>
    <name evidence="1" type="ORF">AVW11_12045</name>
</gene>
<protein>
    <recommendedName>
        <fullName evidence="3">Lyase</fullName>
    </recommendedName>
</protein>
<organism evidence="1 2">
    <name type="scientific">Streptomyces amritsarensis</name>
    <dbReference type="NCBI Taxonomy" id="681158"/>
    <lineage>
        <taxon>Bacteria</taxon>
        <taxon>Bacillati</taxon>
        <taxon>Actinomycetota</taxon>
        <taxon>Actinomycetes</taxon>
        <taxon>Kitasatosporales</taxon>
        <taxon>Streptomycetaceae</taxon>
        <taxon>Streptomyces</taxon>
    </lineage>
</organism>
<proteinExistence type="predicted"/>
<dbReference type="SUPFAM" id="SSF48371">
    <property type="entry name" value="ARM repeat"/>
    <property type="match status" value="1"/>
</dbReference>
<dbReference type="InterPro" id="IPR016024">
    <property type="entry name" value="ARM-type_fold"/>
</dbReference>
<dbReference type="Gene3D" id="1.25.40.20">
    <property type="entry name" value="Ankyrin repeat-containing domain"/>
    <property type="match status" value="1"/>
</dbReference>
<dbReference type="Pfam" id="PF13646">
    <property type="entry name" value="HEAT_2"/>
    <property type="match status" value="1"/>
</dbReference>
<dbReference type="SUPFAM" id="SSF48403">
    <property type="entry name" value="Ankyrin repeat"/>
    <property type="match status" value="1"/>
</dbReference>
<dbReference type="RefSeq" id="WP_076043976.1">
    <property type="nucleotide sequence ID" value="NZ_MQUR01000021.1"/>
</dbReference>
<dbReference type="EMBL" id="MQUR01000021">
    <property type="protein sequence ID" value="OLZ68369.1"/>
    <property type="molecule type" value="Genomic_DNA"/>
</dbReference>
<evidence type="ECO:0008006" key="3">
    <source>
        <dbReference type="Google" id="ProtNLM"/>
    </source>
</evidence>
<dbReference type="InterPro" id="IPR036770">
    <property type="entry name" value="Ankyrin_rpt-contain_sf"/>
</dbReference>
<sequence>MRTDGHASARTESPLAAAARAGDKLRVQQLLEERDFSPYQGRDHETAAFTAAVQSFHTDIADMLLRYGADPARVAPDELPSLREAVDSGSPALVEALTARDILDRYPTSELEDMRDLARTWHESGTEAELRRRTGSPDAIAHTRVQDDEYSTVGELTLGALTVRDGHGAILTILEERLAIRTPCEELITRALERDANHPAWSQSAIMLSHRREQESWAAAETLRTATDPSRRLFGAKLMRLFELFADSHDEEYCVLAVAALTDWSADETDPGVLAEVLYGLSSYQGLRAEAALLAHLGHQDTGVRHAVAAGLGTSPDPGHLSGEARAALLTLMDDPDTDVRIAACGSAAEIADGDPALTHAMAALLDHPDRRVQLAAVHGLARHDDERCVQAAQRLGPPRPGFRDEERSYLEAAWRYEWRREQETRP</sequence>
<reference evidence="1 2" key="1">
    <citation type="submission" date="2016-01" db="EMBL/GenBank/DDBJ databases">
        <title>Streptomyces amritsarensis strain MTCC 11845 genome sequencing and assembly.</title>
        <authorList>
            <person name="Sharma D."/>
            <person name="Nair G.R."/>
            <person name="Kaur G."/>
            <person name="Manhas R.K."/>
            <person name="Mayilraj S."/>
        </authorList>
    </citation>
    <scope>NUCLEOTIDE SEQUENCE [LARGE SCALE GENOMIC DNA]</scope>
    <source>
        <strain evidence="1 2">MTCC 11845</strain>
    </source>
</reference>
<evidence type="ECO:0000313" key="1">
    <source>
        <dbReference type="EMBL" id="OLZ68369.1"/>
    </source>
</evidence>
<dbReference type="Proteomes" id="UP000187151">
    <property type="component" value="Unassembled WGS sequence"/>
</dbReference>